<feature type="non-terminal residue" evidence="1">
    <location>
        <position position="57"/>
    </location>
</feature>
<comment type="caution">
    <text evidence="1">The sequence shown here is derived from an EMBL/GenBank/DDBJ whole genome shotgun (WGS) entry which is preliminary data.</text>
</comment>
<reference evidence="1 2" key="1">
    <citation type="submission" date="2019-11" db="EMBL/GenBank/DDBJ databases">
        <title>Acidiferrimicrobium australis gen. nov., sp. nov., an acidophilic and obligately heterotrophic, member of the Actinobacteria that catalyses dissimilatory oxido- reduction of iron isolated from metal-rich acidic water in Chile.</title>
        <authorList>
            <person name="Gonzalez D."/>
            <person name="Huber K."/>
            <person name="Hedrich S."/>
            <person name="Rojas-Villalobos C."/>
            <person name="Quatrini R."/>
            <person name="Dinamarca M.A."/>
            <person name="Schwarz A."/>
            <person name="Canales C."/>
            <person name="Nancucheo I."/>
        </authorList>
    </citation>
    <scope>NUCLEOTIDE SEQUENCE [LARGE SCALE GENOMIC DNA]</scope>
    <source>
        <strain evidence="1 2">USS-CCA1</strain>
    </source>
</reference>
<protein>
    <submittedName>
        <fullName evidence="1">Alpha/beta hydrolase</fullName>
    </submittedName>
</protein>
<dbReference type="InterPro" id="IPR029058">
    <property type="entry name" value="AB_hydrolase_fold"/>
</dbReference>
<dbReference type="SUPFAM" id="SSF53474">
    <property type="entry name" value="alpha/beta-Hydrolases"/>
    <property type="match status" value="1"/>
</dbReference>
<evidence type="ECO:0000313" key="2">
    <source>
        <dbReference type="Proteomes" id="UP000437736"/>
    </source>
</evidence>
<name>A0ABW9QNV9_9ACTN</name>
<dbReference type="EMBL" id="WJHE01000038">
    <property type="protein sequence ID" value="MST31336.1"/>
    <property type="molecule type" value="Genomic_DNA"/>
</dbReference>
<gene>
    <name evidence="1" type="ORF">GHK86_01140</name>
</gene>
<evidence type="ECO:0000313" key="1">
    <source>
        <dbReference type="EMBL" id="MST31336.1"/>
    </source>
</evidence>
<accession>A0ABW9QNV9</accession>
<keyword evidence="2" id="KW-1185">Reference proteome</keyword>
<keyword evidence="1" id="KW-0378">Hydrolase</keyword>
<sequence>MRRLAVRYGTQRSQIGELWHPGGGQGPFPTVVLVHGGFWRAAATKRLMRPLAAALSS</sequence>
<dbReference type="Proteomes" id="UP000437736">
    <property type="component" value="Unassembled WGS sequence"/>
</dbReference>
<proteinExistence type="predicted"/>
<organism evidence="1 2">
    <name type="scientific">Acidiferrimicrobium australe</name>
    <dbReference type="NCBI Taxonomy" id="2664430"/>
    <lineage>
        <taxon>Bacteria</taxon>
        <taxon>Bacillati</taxon>
        <taxon>Actinomycetota</taxon>
        <taxon>Acidimicrobiia</taxon>
        <taxon>Acidimicrobiales</taxon>
        <taxon>Acidimicrobiaceae</taxon>
        <taxon>Acidiferrimicrobium</taxon>
    </lineage>
</organism>
<dbReference type="GO" id="GO:0016787">
    <property type="term" value="F:hydrolase activity"/>
    <property type="evidence" value="ECO:0007669"/>
    <property type="project" value="UniProtKB-KW"/>
</dbReference>
<dbReference type="Gene3D" id="3.40.50.1820">
    <property type="entry name" value="alpha/beta hydrolase"/>
    <property type="match status" value="1"/>
</dbReference>